<dbReference type="Pfam" id="PF00854">
    <property type="entry name" value="PTR2"/>
    <property type="match status" value="1"/>
</dbReference>
<feature type="region of interest" description="Disordered" evidence="8">
    <location>
        <begin position="558"/>
        <end position="578"/>
    </location>
</feature>
<keyword evidence="6 9" id="KW-0472">Membrane</keyword>
<accession>A0ABD0J112</accession>
<keyword evidence="11" id="KW-1185">Reference proteome</keyword>
<feature type="compositionally biased region" description="Basic and acidic residues" evidence="8">
    <location>
        <begin position="1"/>
        <end position="10"/>
    </location>
</feature>
<comment type="caution">
    <text evidence="10">The sequence shown here is derived from an EMBL/GenBank/DDBJ whole genome shotgun (WGS) entry which is preliminary data.</text>
</comment>
<feature type="compositionally biased region" description="Polar residues" evidence="8">
    <location>
        <begin position="14"/>
        <end position="23"/>
    </location>
</feature>
<dbReference type="Gene3D" id="1.20.1250.20">
    <property type="entry name" value="MFS general substrate transporter like domains"/>
    <property type="match status" value="1"/>
</dbReference>
<feature type="region of interest" description="Disordered" evidence="8">
    <location>
        <begin position="1"/>
        <end position="31"/>
    </location>
</feature>
<reference evidence="10 11" key="1">
    <citation type="journal article" date="2023" name="Sci. Data">
        <title>Genome assembly of the Korean intertidal mud-creeper Batillaria attramentaria.</title>
        <authorList>
            <person name="Patra A.K."/>
            <person name="Ho P.T."/>
            <person name="Jun S."/>
            <person name="Lee S.J."/>
            <person name="Kim Y."/>
            <person name="Won Y.J."/>
        </authorList>
    </citation>
    <scope>NUCLEOTIDE SEQUENCE [LARGE SCALE GENOMIC DNA]</scope>
    <source>
        <strain evidence="10">Wonlab-2016</strain>
    </source>
</reference>
<gene>
    <name evidence="10" type="ORF">BaRGS_00040221</name>
</gene>
<feature type="transmembrane region" description="Helical" evidence="9">
    <location>
        <begin position="396"/>
        <end position="413"/>
    </location>
</feature>
<dbReference type="InterPro" id="IPR036259">
    <property type="entry name" value="MFS_trans_sf"/>
</dbReference>
<dbReference type="InterPro" id="IPR018456">
    <property type="entry name" value="PTR2_symporter_CS"/>
</dbReference>
<comment type="subcellular location">
    <subcellularLocation>
        <location evidence="1 7">Membrane</location>
        <topology evidence="1 7">Multi-pass membrane protein</topology>
    </subcellularLocation>
</comment>
<evidence type="ECO:0000256" key="7">
    <source>
        <dbReference type="RuleBase" id="RU003755"/>
    </source>
</evidence>
<dbReference type="SUPFAM" id="SSF103473">
    <property type="entry name" value="MFS general substrate transporter"/>
    <property type="match status" value="1"/>
</dbReference>
<dbReference type="AlphaFoldDB" id="A0ABD0J112"/>
<name>A0ABD0J112_9CAEN</name>
<evidence type="ECO:0000256" key="3">
    <source>
        <dbReference type="ARBA" id="ARBA00022692"/>
    </source>
</evidence>
<feature type="compositionally biased region" description="Basic and acidic residues" evidence="8">
    <location>
        <begin position="568"/>
        <end position="578"/>
    </location>
</feature>
<organism evidence="10 11">
    <name type="scientific">Batillaria attramentaria</name>
    <dbReference type="NCBI Taxonomy" id="370345"/>
    <lineage>
        <taxon>Eukaryota</taxon>
        <taxon>Metazoa</taxon>
        <taxon>Spiralia</taxon>
        <taxon>Lophotrochozoa</taxon>
        <taxon>Mollusca</taxon>
        <taxon>Gastropoda</taxon>
        <taxon>Caenogastropoda</taxon>
        <taxon>Sorbeoconcha</taxon>
        <taxon>Cerithioidea</taxon>
        <taxon>Batillariidae</taxon>
        <taxon>Batillaria</taxon>
    </lineage>
</organism>
<protein>
    <recommendedName>
        <fullName evidence="12">Solute carrier family 15 member 4-like</fullName>
    </recommendedName>
</protein>
<feature type="transmembrane region" description="Helical" evidence="9">
    <location>
        <begin position="518"/>
        <end position="538"/>
    </location>
</feature>
<evidence type="ECO:0000256" key="6">
    <source>
        <dbReference type="ARBA" id="ARBA00023136"/>
    </source>
</evidence>
<feature type="transmembrane region" description="Helical" evidence="9">
    <location>
        <begin position="72"/>
        <end position="91"/>
    </location>
</feature>
<evidence type="ECO:0000256" key="5">
    <source>
        <dbReference type="ARBA" id="ARBA00022989"/>
    </source>
</evidence>
<feature type="transmembrane region" description="Helical" evidence="9">
    <location>
        <begin position="233"/>
        <end position="254"/>
    </location>
</feature>
<dbReference type="InterPro" id="IPR000109">
    <property type="entry name" value="POT_fam"/>
</dbReference>
<dbReference type="PROSITE" id="PS01023">
    <property type="entry name" value="PTR2_2"/>
    <property type="match status" value="1"/>
</dbReference>
<dbReference type="GO" id="GO:0016020">
    <property type="term" value="C:membrane"/>
    <property type="evidence" value="ECO:0007669"/>
    <property type="project" value="UniProtKB-SubCell"/>
</dbReference>
<feature type="transmembrane region" description="Helical" evidence="9">
    <location>
        <begin position="355"/>
        <end position="375"/>
    </location>
</feature>
<comment type="similarity">
    <text evidence="2 7">Belongs to the major facilitator superfamily. Proton-dependent oligopeptide transporter (POT/PTR) (TC 2.A.17) family.</text>
</comment>
<feature type="transmembrane region" description="Helical" evidence="9">
    <location>
        <begin position="207"/>
        <end position="227"/>
    </location>
</feature>
<feature type="transmembrane region" description="Helical" evidence="9">
    <location>
        <begin position="97"/>
        <end position="118"/>
    </location>
</feature>
<evidence type="ECO:0000256" key="9">
    <source>
        <dbReference type="SAM" id="Phobius"/>
    </source>
</evidence>
<dbReference type="EMBL" id="JACVVK020000775">
    <property type="protein sequence ID" value="KAK7446963.1"/>
    <property type="molecule type" value="Genomic_DNA"/>
</dbReference>
<sequence>MASGHDETYEKQPLLSSSGNTPKGSVKKENTLNGSTRSQITLKIHTQYQPKFSPRKLVVVMCILVTEMCERLSYYSVVANLILFCTSVLKFTSNDAATISLVFAGTVYLIPIVGGYIADAKAGMFNTIFGSALIYLLGLFLLPASATDYVALFGDGYDLSVEWRRAMFLTALVLVALGTGGIKANVGPFGAQQVQDVGPQAVQTFFNWYYWFVNAGALIAYVAVAAVQQNVSFGWGFLIPFLTMLLAIFFLLIARKNYIHKQLKGSVLGDSFIVCWQGCCRPSPPYKETEGFFDTARLHYGGSYSDQTVDGVIAVVRVLPVFFFVIMYWAVYSQMSSTFFIQGERMDLHVGGSQVPVAMLNAFNTIAIMILIPILDRIIYPCFQRIGRPLSHLHRIGIGFILAALSMVVAAVVEIERKDHFGFEQEVGDETFFASNISIFIQIPQFALVGASEAFTSISGLEFAYTQAPVNMQGMMTGMFMATSGLGNYLASAILKIVESATKDDPWFPNEINDGHAEYLFFLLAGMMGVFFLGYLAVAKVYKYREYEPNLDIEAEVKVGPQPPQQTTRDRESSDTVF</sequence>
<keyword evidence="3 7" id="KW-0812">Transmembrane</keyword>
<keyword evidence="4" id="KW-0571">Peptide transport</keyword>
<evidence type="ECO:0000256" key="4">
    <source>
        <dbReference type="ARBA" id="ARBA00022856"/>
    </source>
</evidence>
<evidence type="ECO:0000313" key="10">
    <source>
        <dbReference type="EMBL" id="KAK7446963.1"/>
    </source>
</evidence>
<evidence type="ECO:0000313" key="11">
    <source>
        <dbReference type="Proteomes" id="UP001519460"/>
    </source>
</evidence>
<dbReference type="GO" id="GO:0015833">
    <property type="term" value="P:peptide transport"/>
    <property type="evidence" value="ECO:0007669"/>
    <property type="project" value="UniProtKB-KW"/>
</dbReference>
<proteinExistence type="inferred from homology"/>
<evidence type="ECO:0000256" key="1">
    <source>
        <dbReference type="ARBA" id="ARBA00004141"/>
    </source>
</evidence>
<keyword evidence="7" id="KW-0813">Transport</keyword>
<dbReference type="Proteomes" id="UP001519460">
    <property type="component" value="Unassembled WGS sequence"/>
</dbReference>
<feature type="transmembrane region" description="Helical" evidence="9">
    <location>
        <begin position="166"/>
        <end position="186"/>
    </location>
</feature>
<keyword evidence="4" id="KW-0653">Protein transport</keyword>
<evidence type="ECO:0000256" key="2">
    <source>
        <dbReference type="ARBA" id="ARBA00005982"/>
    </source>
</evidence>
<keyword evidence="5 9" id="KW-1133">Transmembrane helix</keyword>
<dbReference type="PANTHER" id="PTHR11654">
    <property type="entry name" value="OLIGOPEPTIDE TRANSPORTER-RELATED"/>
    <property type="match status" value="1"/>
</dbReference>
<feature type="transmembrane region" description="Helical" evidence="9">
    <location>
        <begin position="125"/>
        <end position="146"/>
    </location>
</feature>
<feature type="transmembrane region" description="Helical" evidence="9">
    <location>
        <begin position="314"/>
        <end position="335"/>
    </location>
</feature>
<evidence type="ECO:0008006" key="12">
    <source>
        <dbReference type="Google" id="ProtNLM"/>
    </source>
</evidence>
<evidence type="ECO:0000256" key="8">
    <source>
        <dbReference type="SAM" id="MobiDB-lite"/>
    </source>
</evidence>